<dbReference type="PANTHER" id="PTHR43580">
    <property type="entry name" value="OXIDOREDUCTASE GLYR1-RELATED"/>
    <property type="match status" value="1"/>
</dbReference>
<keyword evidence="4" id="KW-1185">Reference proteome</keyword>
<feature type="region of interest" description="Disordered" evidence="2">
    <location>
        <begin position="1"/>
        <end position="24"/>
    </location>
</feature>
<dbReference type="Gene3D" id="1.10.1040.10">
    <property type="entry name" value="N-(1-d-carboxylethyl)-l-norvaline Dehydrogenase, domain 2"/>
    <property type="match status" value="1"/>
</dbReference>
<evidence type="ECO:0000313" key="3">
    <source>
        <dbReference type="EMBL" id="TQN68113.1"/>
    </source>
</evidence>
<dbReference type="InterPro" id="IPR051265">
    <property type="entry name" value="HIBADH-related_NP60_sf"/>
</dbReference>
<organism evidence="3 4">
    <name type="scientific">Colletotrichum shisoi</name>
    <dbReference type="NCBI Taxonomy" id="2078593"/>
    <lineage>
        <taxon>Eukaryota</taxon>
        <taxon>Fungi</taxon>
        <taxon>Dikarya</taxon>
        <taxon>Ascomycota</taxon>
        <taxon>Pezizomycotina</taxon>
        <taxon>Sordariomycetes</taxon>
        <taxon>Hypocreomycetidae</taxon>
        <taxon>Glomerellales</taxon>
        <taxon>Glomerellaceae</taxon>
        <taxon>Colletotrichum</taxon>
        <taxon>Colletotrichum destructivum species complex</taxon>
    </lineage>
</organism>
<proteinExistence type="inferred from homology"/>
<dbReference type="EMBL" id="PUHP01000765">
    <property type="protein sequence ID" value="TQN68113.1"/>
    <property type="molecule type" value="Genomic_DNA"/>
</dbReference>
<dbReference type="AlphaFoldDB" id="A0A5Q4BM98"/>
<name>A0A5Q4BM98_9PEZI</name>
<comment type="similarity">
    <text evidence="1">Belongs to the HIBADH-related family. NP60 subfamily.</text>
</comment>
<gene>
    <name evidence="3" type="ORF">CSHISOI_07378</name>
</gene>
<protein>
    <recommendedName>
        <fullName evidence="5">6-phosphogluconate dehydrogenase NADP-binding domain-containing protein</fullName>
    </recommendedName>
</protein>
<dbReference type="SUPFAM" id="SSF48179">
    <property type="entry name" value="6-phosphogluconate dehydrogenase C-terminal domain-like"/>
    <property type="match status" value="1"/>
</dbReference>
<dbReference type="OrthoDB" id="435038at2759"/>
<evidence type="ECO:0000256" key="1">
    <source>
        <dbReference type="ARBA" id="ARBA00007598"/>
    </source>
</evidence>
<accession>A0A5Q4BM98</accession>
<evidence type="ECO:0000313" key="4">
    <source>
        <dbReference type="Proteomes" id="UP000326340"/>
    </source>
</evidence>
<evidence type="ECO:0000256" key="2">
    <source>
        <dbReference type="SAM" id="MobiDB-lite"/>
    </source>
</evidence>
<feature type="non-terminal residue" evidence="3">
    <location>
        <position position="240"/>
    </location>
</feature>
<dbReference type="Proteomes" id="UP000326340">
    <property type="component" value="Unassembled WGS sequence"/>
</dbReference>
<sequence>MESGPSYLDGKGPPLRFGPPEETAGVRELAGQHLQLRDEDDGGGRGGPEKHASPKVHLFVWSAEFNLHEQNTVAWRFIEGTGRDSSGDGGRSAAVSKQITEAGGQFVAGLRQWPPSAGKPIFVTAGPESATSAISLYLTGVMGRTVIPMGTDVTKSSLLKIAGNIVVVVSFMEVLSEAHVFAEKAGLGSPVLENMVLDMFGSVLESYSKRVTCGLYAPPPQDKAGFDVALAMKDLRHALT</sequence>
<comment type="caution">
    <text evidence="3">The sequence shown here is derived from an EMBL/GenBank/DDBJ whole genome shotgun (WGS) entry which is preliminary data.</text>
</comment>
<dbReference type="InterPro" id="IPR008927">
    <property type="entry name" value="6-PGluconate_DH-like_C_sf"/>
</dbReference>
<dbReference type="InterPro" id="IPR013328">
    <property type="entry name" value="6PGD_dom2"/>
</dbReference>
<dbReference type="PANTHER" id="PTHR43580:SF8">
    <property type="entry name" value="6-PHOSPHOGLUCONATE DEHYDROGENASE NADP-BINDING DOMAIN-CONTAINING PROTEIN-RELATED"/>
    <property type="match status" value="1"/>
</dbReference>
<evidence type="ECO:0008006" key="5">
    <source>
        <dbReference type="Google" id="ProtNLM"/>
    </source>
</evidence>
<reference evidence="3 4" key="1">
    <citation type="journal article" date="2019" name="Sci. Rep.">
        <title>Colletotrichum shisoi sp. nov., an anthracnose pathogen of Perilla frutescens in Japan: molecular phylogenetic, morphological and genomic evidence.</title>
        <authorList>
            <person name="Gan P."/>
            <person name="Tsushima A."/>
            <person name="Hiroyama R."/>
            <person name="Narusaka M."/>
            <person name="Takano Y."/>
            <person name="Narusaka Y."/>
            <person name="Kawaradani M."/>
            <person name="Damm U."/>
            <person name="Shirasu K."/>
        </authorList>
    </citation>
    <scope>NUCLEOTIDE SEQUENCE [LARGE SCALE GENOMIC DNA]</scope>
    <source>
        <strain evidence="3 4">PG-2018a</strain>
    </source>
</reference>